<dbReference type="InterPro" id="IPR011701">
    <property type="entry name" value="MFS"/>
</dbReference>
<dbReference type="PANTHER" id="PTHR23517">
    <property type="entry name" value="RESISTANCE PROTEIN MDTM, PUTATIVE-RELATED-RELATED"/>
    <property type="match status" value="1"/>
</dbReference>
<dbReference type="GO" id="GO:0022857">
    <property type="term" value="F:transmembrane transporter activity"/>
    <property type="evidence" value="ECO:0007669"/>
    <property type="project" value="InterPro"/>
</dbReference>
<dbReference type="SUPFAM" id="SSF103473">
    <property type="entry name" value="MFS general substrate transporter"/>
    <property type="match status" value="1"/>
</dbReference>
<feature type="transmembrane region" description="Helical" evidence="7">
    <location>
        <begin position="308"/>
        <end position="330"/>
    </location>
</feature>
<keyword evidence="6 7" id="KW-0472">Membrane</keyword>
<comment type="caution">
    <text evidence="9">The sequence shown here is derived from an EMBL/GenBank/DDBJ whole genome shotgun (WGS) entry which is preliminary data.</text>
</comment>
<dbReference type="RefSeq" id="WP_179648320.1">
    <property type="nucleotide sequence ID" value="NZ_JACBZM010000001.1"/>
</dbReference>
<accession>A0A7Y9ZFI1</accession>
<feature type="transmembrane region" description="Helical" evidence="7">
    <location>
        <begin position="254"/>
        <end position="277"/>
    </location>
</feature>
<feature type="transmembrane region" description="Helical" evidence="7">
    <location>
        <begin position="372"/>
        <end position="393"/>
    </location>
</feature>
<comment type="subcellular location">
    <subcellularLocation>
        <location evidence="1">Cell membrane</location>
        <topology evidence="1">Multi-pass membrane protein</topology>
    </subcellularLocation>
</comment>
<keyword evidence="3" id="KW-1003">Cell membrane</keyword>
<feature type="transmembrane region" description="Helical" evidence="7">
    <location>
        <begin position="84"/>
        <end position="102"/>
    </location>
</feature>
<dbReference type="Gene3D" id="1.20.1250.20">
    <property type="entry name" value="MFS general substrate transporter like domains"/>
    <property type="match status" value="1"/>
</dbReference>
<feature type="transmembrane region" description="Helical" evidence="7">
    <location>
        <begin position="342"/>
        <end position="360"/>
    </location>
</feature>
<dbReference type="Proteomes" id="UP000562045">
    <property type="component" value="Unassembled WGS sequence"/>
</dbReference>
<proteinExistence type="predicted"/>
<dbReference type="EMBL" id="JACBZM010000001">
    <property type="protein sequence ID" value="NYI44472.1"/>
    <property type="molecule type" value="Genomic_DNA"/>
</dbReference>
<feature type="transmembrane region" description="Helical" evidence="7">
    <location>
        <begin position="284"/>
        <end position="302"/>
    </location>
</feature>
<evidence type="ECO:0000256" key="5">
    <source>
        <dbReference type="ARBA" id="ARBA00022989"/>
    </source>
</evidence>
<keyword evidence="4 7" id="KW-0812">Transmembrane</keyword>
<evidence type="ECO:0000256" key="3">
    <source>
        <dbReference type="ARBA" id="ARBA00022475"/>
    </source>
</evidence>
<organism evidence="9 10">
    <name type="scientific">Nocardioides aromaticivorans</name>
    <dbReference type="NCBI Taxonomy" id="200618"/>
    <lineage>
        <taxon>Bacteria</taxon>
        <taxon>Bacillati</taxon>
        <taxon>Actinomycetota</taxon>
        <taxon>Actinomycetes</taxon>
        <taxon>Propionibacteriales</taxon>
        <taxon>Nocardioidaceae</taxon>
        <taxon>Nocardioides</taxon>
    </lineage>
</organism>
<name>A0A7Y9ZFI1_9ACTN</name>
<evidence type="ECO:0000256" key="1">
    <source>
        <dbReference type="ARBA" id="ARBA00004651"/>
    </source>
</evidence>
<feature type="transmembrane region" description="Helical" evidence="7">
    <location>
        <begin position="141"/>
        <end position="166"/>
    </location>
</feature>
<feature type="transmembrane region" description="Helical" evidence="7">
    <location>
        <begin position="223"/>
        <end position="248"/>
    </location>
</feature>
<evidence type="ECO:0000313" key="9">
    <source>
        <dbReference type="EMBL" id="NYI44472.1"/>
    </source>
</evidence>
<dbReference type="Pfam" id="PF07690">
    <property type="entry name" value="MFS_1"/>
    <property type="match status" value="1"/>
</dbReference>
<dbReference type="GO" id="GO:0005886">
    <property type="term" value="C:plasma membrane"/>
    <property type="evidence" value="ECO:0007669"/>
    <property type="project" value="UniProtKB-SubCell"/>
</dbReference>
<feature type="domain" description="Major facilitator superfamily (MFS) profile" evidence="8">
    <location>
        <begin position="17"/>
        <end position="399"/>
    </location>
</feature>
<reference evidence="9 10" key="1">
    <citation type="submission" date="2020-07" db="EMBL/GenBank/DDBJ databases">
        <title>Sequencing the genomes of 1000 actinobacteria strains.</title>
        <authorList>
            <person name="Klenk H.-P."/>
        </authorList>
    </citation>
    <scope>NUCLEOTIDE SEQUENCE [LARGE SCALE GENOMIC DNA]</scope>
    <source>
        <strain evidence="9 10">DSM 15131</strain>
    </source>
</reference>
<sequence length="406" mass="41215">MGARHEVRRDRTPRPTIAPWLVAAAFAATMLGTTLPTPLYVLYQRQLGLSTLAVTVIFAAYAAGVLLALLLFGRASDAIGYRRTLLPGLACAAASSVAFLLADSFEVLIAARLLSGLSAGVFTGTATAAIVALAQDRERAVLVATAANMGGLGAGPVVAGLLAQYAHHPLQLTYVVHLGLLTMAAAGIWAIPRPREPVGGSGFRWGARLSVPRSARLVFARSAVAVFAGFAMLGLFTAVVPLFLAQLLQLPNPALAGLVVGALFGASTFGQVVAPLLGTRAPRAAGTALTLGSLALAVAVATTDLTPLLVAVLLAGTGQGITFRTSVALLQDAAPAHQRSEITSSLFVVAYVAISAPILGEGLAAQVVGLQPAGIGFSLAVAAVAASATWSLARIPPTRAAPDCSP</sequence>
<evidence type="ECO:0000256" key="2">
    <source>
        <dbReference type="ARBA" id="ARBA00022448"/>
    </source>
</evidence>
<gene>
    <name evidence="9" type="ORF">BJ993_001552</name>
</gene>
<dbReference type="InterPro" id="IPR020846">
    <property type="entry name" value="MFS_dom"/>
</dbReference>
<dbReference type="PROSITE" id="PS50850">
    <property type="entry name" value="MFS"/>
    <property type="match status" value="1"/>
</dbReference>
<keyword evidence="5 7" id="KW-1133">Transmembrane helix</keyword>
<dbReference type="AlphaFoldDB" id="A0A7Y9ZFI1"/>
<evidence type="ECO:0000256" key="6">
    <source>
        <dbReference type="ARBA" id="ARBA00023136"/>
    </source>
</evidence>
<keyword evidence="2" id="KW-0813">Transport</keyword>
<feature type="transmembrane region" description="Helical" evidence="7">
    <location>
        <begin position="108"/>
        <end position="134"/>
    </location>
</feature>
<dbReference type="PANTHER" id="PTHR23517:SF13">
    <property type="entry name" value="MAJOR FACILITATOR SUPERFAMILY MFS_1"/>
    <property type="match status" value="1"/>
</dbReference>
<dbReference type="InterPro" id="IPR050171">
    <property type="entry name" value="MFS_Transporters"/>
</dbReference>
<dbReference type="InterPro" id="IPR036259">
    <property type="entry name" value="MFS_trans_sf"/>
</dbReference>
<feature type="transmembrane region" description="Helical" evidence="7">
    <location>
        <begin position="172"/>
        <end position="191"/>
    </location>
</feature>
<evidence type="ECO:0000313" key="10">
    <source>
        <dbReference type="Proteomes" id="UP000562045"/>
    </source>
</evidence>
<feature type="transmembrane region" description="Helical" evidence="7">
    <location>
        <begin position="49"/>
        <end position="72"/>
    </location>
</feature>
<evidence type="ECO:0000256" key="4">
    <source>
        <dbReference type="ARBA" id="ARBA00022692"/>
    </source>
</evidence>
<protein>
    <submittedName>
        <fullName evidence="9">MFS family permease</fullName>
    </submittedName>
</protein>
<feature type="transmembrane region" description="Helical" evidence="7">
    <location>
        <begin position="20"/>
        <end position="43"/>
    </location>
</feature>
<evidence type="ECO:0000259" key="8">
    <source>
        <dbReference type="PROSITE" id="PS50850"/>
    </source>
</evidence>
<evidence type="ECO:0000256" key="7">
    <source>
        <dbReference type="SAM" id="Phobius"/>
    </source>
</evidence>